<comment type="caution">
    <text evidence="2">The sequence shown here is derived from an EMBL/GenBank/DDBJ whole genome shotgun (WGS) entry which is preliminary data.</text>
</comment>
<dbReference type="AlphaFoldDB" id="A0AAU9N1G9"/>
<organism evidence="2 3">
    <name type="scientific">Lactuca virosa</name>
    <dbReference type="NCBI Taxonomy" id="75947"/>
    <lineage>
        <taxon>Eukaryota</taxon>
        <taxon>Viridiplantae</taxon>
        <taxon>Streptophyta</taxon>
        <taxon>Embryophyta</taxon>
        <taxon>Tracheophyta</taxon>
        <taxon>Spermatophyta</taxon>
        <taxon>Magnoliopsida</taxon>
        <taxon>eudicotyledons</taxon>
        <taxon>Gunneridae</taxon>
        <taxon>Pentapetalae</taxon>
        <taxon>asterids</taxon>
        <taxon>campanulids</taxon>
        <taxon>Asterales</taxon>
        <taxon>Asteraceae</taxon>
        <taxon>Cichorioideae</taxon>
        <taxon>Cichorieae</taxon>
        <taxon>Lactucinae</taxon>
        <taxon>Lactuca</taxon>
    </lineage>
</organism>
<sequence>MLLAKRRRECFAFLERAIREEFENLYYCIPNNPLSGWIHPIVDDLDYAQFIDTGYEYGEISIYVDCNGNGLEEWWDDDMNLVVSEDESGIEDEGRARNEGNTISDGTHPNVGLEDEVIDHDNTNP</sequence>
<feature type="region of interest" description="Disordered" evidence="1">
    <location>
        <begin position="85"/>
        <end position="125"/>
    </location>
</feature>
<proteinExistence type="predicted"/>
<accession>A0AAU9N1G9</accession>
<evidence type="ECO:0000313" key="3">
    <source>
        <dbReference type="Proteomes" id="UP001157418"/>
    </source>
</evidence>
<reference evidence="2 3" key="1">
    <citation type="submission" date="2022-01" db="EMBL/GenBank/DDBJ databases">
        <authorList>
            <person name="Xiong W."/>
            <person name="Schranz E."/>
        </authorList>
    </citation>
    <scope>NUCLEOTIDE SEQUENCE [LARGE SCALE GENOMIC DNA]</scope>
</reference>
<protein>
    <submittedName>
        <fullName evidence="2">Uncharacterized protein</fullName>
    </submittedName>
</protein>
<keyword evidence="3" id="KW-1185">Reference proteome</keyword>
<evidence type="ECO:0000313" key="2">
    <source>
        <dbReference type="EMBL" id="CAH1431641.1"/>
    </source>
</evidence>
<dbReference type="EMBL" id="CAKMRJ010003334">
    <property type="protein sequence ID" value="CAH1431641.1"/>
    <property type="molecule type" value="Genomic_DNA"/>
</dbReference>
<name>A0AAU9N1G9_9ASTR</name>
<gene>
    <name evidence="2" type="ORF">LVIROSA_LOCUS18351</name>
</gene>
<dbReference type="Proteomes" id="UP001157418">
    <property type="component" value="Unassembled WGS sequence"/>
</dbReference>
<evidence type="ECO:0000256" key="1">
    <source>
        <dbReference type="SAM" id="MobiDB-lite"/>
    </source>
</evidence>